<sequence length="338" mass="37705">MITAYLNQLAADREIPGGVVIINVKGERRYFEAFGGSKARDGTPQTITRSTRFDAASLTKVMATLPAALFLIDRQELNPEAPVNHYIPELHFKPITIYHLLTHTAGLSADLTFKSRWQKRHVFHEVLTSKLTTKPGTTVKYTDLGMILLGKVIERITGQPLDEFAAAQLFEPWGMPDTTYRLTEAQKAEAAATEWDNGQYLQGEVHDEKAFQMGGVSGNAGLFTTAEDVEAYGLKWLYPEQQQVIAPSLLRDASKEHELGRGLGWEVWNGKGTPPSCGSEWPAGSFGHTGFTGTSLWINPHDEIVTVFLTNVVHYGRDHNMKEIRKQLHSLVHQCFTK</sequence>
<organism evidence="3 4">
    <name type="scientific">Thalassobacillus devorans</name>
    <dbReference type="NCBI Taxonomy" id="279813"/>
    <lineage>
        <taxon>Bacteria</taxon>
        <taxon>Bacillati</taxon>
        <taxon>Bacillota</taxon>
        <taxon>Bacilli</taxon>
        <taxon>Bacillales</taxon>
        <taxon>Bacillaceae</taxon>
        <taxon>Thalassobacillus</taxon>
    </lineage>
</organism>
<comment type="caution">
    <text evidence="3">The sequence shown here is derived from an EMBL/GenBank/DDBJ whole genome shotgun (WGS) entry which is preliminary data.</text>
</comment>
<accession>A0ABQ1NUZ0</accession>
<protein>
    <recommendedName>
        <fullName evidence="2">Beta-lactamase-related domain-containing protein</fullName>
    </recommendedName>
</protein>
<evidence type="ECO:0000313" key="4">
    <source>
        <dbReference type="Proteomes" id="UP000619534"/>
    </source>
</evidence>
<evidence type="ECO:0000256" key="1">
    <source>
        <dbReference type="ARBA" id="ARBA00022801"/>
    </source>
</evidence>
<evidence type="ECO:0000259" key="2">
    <source>
        <dbReference type="Pfam" id="PF00144"/>
    </source>
</evidence>
<dbReference type="InterPro" id="IPR012338">
    <property type="entry name" value="Beta-lactam/transpept-like"/>
</dbReference>
<proteinExistence type="predicted"/>
<evidence type="ECO:0000313" key="3">
    <source>
        <dbReference type="EMBL" id="GGC85689.1"/>
    </source>
</evidence>
<dbReference type="InterPro" id="IPR001466">
    <property type="entry name" value="Beta-lactam-related"/>
</dbReference>
<dbReference type="Gene3D" id="3.40.710.10">
    <property type="entry name" value="DD-peptidase/beta-lactamase superfamily"/>
    <property type="match status" value="1"/>
</dbReference>
<gene>
    <name evidence="3" type="ORF">GCM10007216_15510</name>
</gene>
<dbReference type="InterPro" id="IPR050789">
    <property type="entry name" value="Diverse_Enzym_Activities"/>
</dbReference>
<keyword evidence="4" id="KW-1185">Reference proteome</keyword>
<keyword evidence="1" id="KW-0378">Hydrolase</keyword>
<dbReference type="SUPFAM" id="SSF56601">
    <property type="entry name" value="beta-lactamase/transpeptidase-like"/>
    <property type="match status" value="1"/>
</dbReference>
<name>A0ABQ1NUZ0_9BACI</name>
<dbReference type="EMBL" id="BMCJ01000002">
    <property type="protein sequence ID" value="GGC85689.1"/>
    <property type="molecule type" value="Genomic_DNA"/>
</dbReference>
<dbReference type="PANTHER" id="PTHR43283:SF11">
    <property type="entry name" value="BETA-LACTAMASE-RELATED DOMAIN-CONTAINING PROTEIN"/>
    <property type="match status" value="1"/>
</dbReference>
<dbReference type="RefSeq" id="WP_062442328.1">
    <property type="nucleotide sequence ID" value="NZ_BMCJ01000002.1"/>
</dbReference>
<reference evidence="4" key="1">
    <citation type="journal article" date="2019" name="Int. J. Syst. Evol. Microbiol.">
        <title>The Global Catalogue of Microorganisms (GCM) 10K type strain sequencing project: providing services to taxonomists for standard genome sequencing and annotation.</title>
        <authorList>
            <consortium name="The Broad Institute Genomics Platform"/>
            <consortium name="The Broad Institute Genome Sequencing Center for Infectious Disease"/>
            <person name="Wu L."/>
            <person name="Ma J."/>
        </authorList>
    </citation>
    <scope>NUCLEOTIDE SEQUENCE [LARGE SCALE GENOMIC DNA]</scope>
    <source>
        <strain evidence="4">CCM 7282</strain>
    </source>
</reference>
<feature type="domain" description="Beta-lactamase-related" evidence="2">
    <location>
        <begin position="4"/>
        <end position="324"/>
    </location>
</feature>
<dbReference type="Pfam" id="PF00144">
    <property type="entry name" value="Beta-lactamase"/>
    <property type="match status" value="1"/>
</dbReference>
<dbReference type="Proteomes" id="UP000619534">
    <property type="component" value="Unassembled WGS sequence"/>
</dbReference>
<dbReference type="PANTHER" id="PTHR43283">
    <property type="entry name" value="BETA-LACTAMASE-RELATED"/>
    <property type="match status" value="1"/>
</dbReference>